<evidence type="ECO:0000256" key="1">
    <source>
        <dbReference type="ARBA" id="ARBA00004651"/>
    </source>
</evidence>
<dbReference type="InterPro" id="IPR018584">
    <property type="entry name" value="GT87"/>
</dbReference>
<evidence type="ECO:0000256" key="7">
    <source>
        <dbReference type="ARBA" id="ARBA00024033"/>
    </source>
</evidence>
<keyword evidence="2" id="KW-1003">Cell membrane</keyword>
<feature type="transmembrane region" description="Helical" evidence="9">
    <location>
        <begin position="214"/>
        <end position="235"/>
    </location>
</feature>
<proteinExistence type="inferred from homology"/>
<organism evidence="10 11">
    <name type="scientific">Limibacillus halophilus</name>
    <dbReference type="NCBI Taxonomy" id="1579333"/>
    <lineage>
        <taxon>Bacteria</taxon>
        <taxon>Pseudomonadati</taxon>
        <taxon>Pseudomonadota</taxon>
        <taxon>Alphaproteobacteria</taxon>
        <taxon>Rhodospirillales</taxon>
        <taxon>Rhodovibrionaceae</taxon>
        <taxon>Limibacillus</taxon>
    </lineage>
</organism>
<keyword evidence="3" id="KW-0808">Transferase</keyword>
<evidence type="ECO:0000313" key="10">
    <source>
        <dbReference type="EMBL" id="MBB3063997.1"/>
    </source>
</evidence>
<protein>
    <recommendedName>
        <fullName evidence="12">DUF2029 domain-containing protein</fullName>
    </recommendedName>
</protein>
<keyword evidence="11" id="KW-1185">Reference proteome</keyword>
<feature type="transmembrane region" description="Helical" evidence="9">
    <location>
        <begin position="306"/>
        <end position="326"/>
    </location>
</feature>
<dbReference type="Pfam" id="PF09594">
    <property type="entry name" value="GT87"/>
    <property type="match status" value="1"/>
</dbReference>
<feature type="transmembrane region" description="Helical" evidence="9">
    <location>
        <begin position="126"/>
        <end position="148"/>
    </location>
</feature>
<evidence type="ECO:0000256" key="2">
    <source>
        <dbReference type="ARBA" id="ARBA00022475"/>
    </source>
</evidence>
<feature type="transmembrane region" description="Helical" evidence="9">
    <location>
        <begin position="275"/>
        <end position="294"/>
    </location>
</feature>
<feature type="transmembrane region" description="Helical" evidence="9">
    <location>
        <begin position="398"/>
        <end position="414"/>
    </location>
</feature>
<feature type="transmembrane region" description="Helical" evidence="9">
    <location>
        <begin position="420"/>
        <end position="445"/>
    </location>
</feature>
<keyword evidence="6 9" id="KW-0472">Membrane</keyword>
<feature type="transmembrane region" description="Helical" evidence="9">
    <location>
        <begin position="32"/>
        <end position="50"/>
    </location>
</feature>
<evidence type="ECO:0000256" key="6">
    <source>
        <dbReference type="ARBA" id="ARBA00023136"/>
    </source>
</evidence>
<sequence length="510" mass="55810">MEEPEQAVIVLTGRQDSRKRARMAEVATARRPFLYLIVGMFTVIAAWGYVASLQSSLQAPWTTDFMRLTLASTQMLAGQDPYSAPLAEAEYLQQITSISRTTAGRHETLESPTVLLLLAPFVHLEAATAFLIWVAISVLAGIASLLLIEERLGGFHTDTNLQAGPHRFALLLSATIFFYPTWVSLVIGQTGFVTLLFLTLGWGWARDGRDERAGFALGLAVSLMPALIVLAFYLLSLGRLRILATAILATLVGLFIPAVIIDIAVLQGYFTALGAVNWFGAGWNGSLVGFLAPLFGNSANAPLIEVAWLTPLLILAATIFAVRALWKFGRMVTSIEQKLGTERAVPIFDQGFALCLPLALLLSPLGWLHNFVLLLPAFCIGLEACARRPRDWRWRERILLAWILCAMPYPVLRAENNDSLIQWFGYPAFDTYALIILAVTIAGLCQREASALLRRSRHLSKSKELEPPSSQDTGAADQSDEQSSDDEIIESDGRDTRGSTPPTSGKLALP</sequence>
<dbReference type="RefSeq" id="WP_183414819.1">
    <property type="nucleotide sequence ID" value="NZ_JACHXA010000001.1"/>
</dbReference>
<gene>
    <name evidence="10" type="ORF">FHR98_000262</name>
</gene>
<evidence type="ECO:0000256" key="3">
    <source>
        <dbReference type="ARBA" id="ARBA00022679"/>
    </source>
</evidence>
<keyword evidence="4 9" id="KW-0812">Transmembrane</keyword>
<dbReference type="GO" id="GO:0016758">
    <property type="term" value="F:hexosyltransferase activity"/>
    <property type="evidence" value="ECO:0007669"/>
    <property type="project" value="InterPro"/>
</dbReference>
<comment type="similarity">
    <text evidence="7">Belongs to the glycosyltransferase 87 family.</text>
</comment>
<dbReference type="Proteomes" id="UP000581135">
    <property type="component" value="Unassembled WGS sequence"/>
</dbReference>
<dbReference type="GO" id="GO:0005886">
    <property type="term" value="C:plasma membrane"/>
    <property type="evidence" value="ECO:0007669"/>
    <property type="project" value="UniProtKB-SubCell"/>
</dbReference>
<evidence type="ECO:0008006" key="12">
    <source>
        <dbReference type="Google" id="ProtNLM"/>
    </source>
</evidence>
<evidence type="ECO:0000256" key="8">
    <source>
        <dbReference type="SAM" id="MobiDB-lite"/>
    </source>
</evidence>
<feature type="transmembrane region" description="Helical" evidence="9">
    <location>
        <begin position="367"/>
        <end position="386"/>
    </location>
</feature>
<dbReference type="AlphaFoldDB" id="A0A839SM72"/>
<feature type="transmembrane region" description="Helical" evidence="9">
    <location>
        <begin position="242"/>
        <end position="269"/>
    </location>
</feature>
<reference evidence="10 11" key="1">
    <citation type="submission" date="2020-08" db="EMBL/GenBank/DDBJ databases">
        <title>Genomic Encyclopedia of Type Strains, Phase III (KMG-III): the genomes of soil and plant-associated and newly described type strains.</title>
        <authorList>
            <person name="Whitman W."/>
        </authorList>
    </citation>
    <scope>NUCLEOTIDE SEQUENCE [LARGE SCALE GENOMIC DNA]</scope>
    <source>
        <strain evidence="10 11">CECT 8803</strain>
    </source>
</reference>
<evidence type="ECO:0000256" key="9">
    <source>
        <dbReference type="SAM" id="Phobius"/>
    </source>
</evidence>
<feature type="region of interest" description="Disordered" evidence="8">
    <location>
        <begin position="460"/>
        <end position="510"/>
    </location>
</feature>
<evidence type="ECO:0000256" key="5">
    <source>
        <dbReference type="ARBA" id="ARBA00022989"/>
    </source>
</evidence>
<name>A0A839SM72_9PROT</name>
<accession>A0A839SM72</accession>
<comment type="subcellular location">
    <subcellularLocation>
        <location evidence="1">Cell membrane</location>
        <topology evidence="1">Multi-pass membrane protein</topology>
    </subcellularLocation>
</comment>
<feature type="transmembrane region" description="Helical" evidence="9">
    <location>
        <begin position="169"/>
        <end position="202"/>
    </location>
</feature>
<keyword evidence="5 9" id="KW-1133">Transmembrane helix</keyword>
<feature type="compositionally biased region" description="Acidic residues" evidence="8">
    <location>
        <begin position="478"/>
        <end position="490"/>
    </location>
</feature>
<evidence type="ECO:0000313" key="11">
    <source>
        <dbReference type="Proteomes" id="UP000581135"/>
    </source>
</evidence>
<dbReference type="EMBL" id="JACHXA010000001">
    <property type="protein sequence ID" value="MBB3063997.1"/>
    <property type="molecule type" value="Genomic_DNA"/>
</dbReference>
<evidence type="ECO:0000256" key="4">
    <source>
        <dbReference type="ARBA" id="ARBA00022692"/>
    </source>
</evidence>
<comment type="caution">
    <text evidence="10">The sequence shown here is derived from an EMBL/GenBank/DDBJ whole genome shotgun (WGS) entry which is preliminary data.</text>
</comment>